<keyword evidence="3" id="KW-1185">Reference proteome</keyword>
<gene>
    <name evidence="2" type="ORF">JI435_164600</name>
</gene>
<keyword evidence="1" id="KW-1133">Transmembrane helix</keyword>
<dbReference type="PANTHER" id="PTHR37048">
    <property type="entry name" value="QUESTIONABLE PROTEIN"/>
    <property type="match status" value="1"/>
</dbReference>
<dbReference type="OMA" id="AIQHHIP"/>
<keyword evidence="1" id="KW-0472">Membrane</keyword>
<evidence type="ECO:0000313" key="2">
    <source>
        <dbReference type="EMBL" id="QRD00960.1"/>
    </source>
</evidence>
<dbReference type="KEGG" id="pno:SNOG_16460"/>
<organism evidence="2 3">
    <name type="scientific">Phaeosphaeria nodorum (strain SN15 / ATCC MYA-4574 / FGSC 10173)</name>
    <name type="common">Glume blotch fungus</name>
    <name type="synonym">Parastagonospora nodorum</name>
    <dbReference type="NCBI Taxonomy" id="321614"/>
    <lineage>
        <taxon>Eukaryota</taxon>
        <taxon>Fungi</taxon>
        <taxon>Dikarya</taxon>
        <taxon>Ascomycota</taxon>
        <taxon>Pezizomycotina</taxon>
        <taxon>Dothideomycetes</taxon>
        <taxon>Pleosporomycetidae</taxon>
        <taxon>Pleosporales</taxon>
        <taxon>Pleosporineae</taxon>
        <taxon>Phaeosphaeriaceae</taxon>
        <taxon>Parastagonospora</taxon>
    </lineage>
</organism>
<dbReference type="PANTHER" id="PTHR37048:SF2">
    <property type="entry name" value="QUESTIONABLE PROTEIN"/>
    <property type="match status" value="1"/>
</dbReference>
<feature type="transmembrane region" description="Helical" evidence="1">
    <location>
        <begin position="249"/>
        <end position="268"/>
    </location>
</feature>
<reference evidence="3" key="1">
    <citation type="journal article" date="2021" name="BMC Genomics">
        <title>Chromosome-level genome assembly and manually-curated proteome of model necrotroph Parastagonospora nodorum Sn15 reveals a genome-wide trove of candidate effector homologs, and redundancy of virulence-related functions within an accessory chromosome.</title>
        <authorList>
            <person name="Bertazzoni S."/>
            <person name="Jones D.A.B."/>
            <person name="Phan H.T."/>
            <person name="Tan K.-C."/>
            <person name="Hane J.K."/>
        </authorList>
    </citation>
    <scope>NUCLEOTIDE SEQUENCE [LARGE SCALE GENOMIC DNA]</scope>
    <source>
        <strain evidence="3">SN15 / ATCC MYA-4574 / FGSC 10173)</strain>
    </source>
</reference>
<name>A0A7U2F8Z7_PHANO</name>
<dbReference type="RefSeq" id="XP_001806574.1">
    <property type="nucleotide sequence ID" value="XM_001806522.1"/>
</dbReference>
<keyword evidence="1" id="KW-0812">Transmembrane</keyword>
<proteinExistence type="predicted"/>
<dbReference type="Proteomes" id="UP000663193">
    <property type="component" value="Chromosome 11"/>
</dbReference>
<sequence>MYSAGTISWLPPKQKIPSEHLTTTNGIDEGYFGHPVLILAIDSAQKEAAVLIITSFGGKSLLAKFPRERGKKMREEHIPIYPSHVHPDNGSCLFLADGEHLSKRSYVKSTPVRIVKVALLQPWDQGKCRLKTKCLRKLLKKINFASPRPNNVHHHEPAITLQPEPRQPPVHYQMPPPYQLTVQPQRTEPRYKQTPRTITCASEYRVPGQWVHSTDRPARIHTSQRTPLLPRTHNTVRTPAHDDSGSSCIGFTTLAFIAIVLFAVYKWYN</sequence>
<dbReference type="EMBL" id="CP069033">
    <property type="protein sequence ID" value="QRD00960.1"/>
    <property type="molecule type" value="Genomic_DNA"/>
</dbReference>
<evidence type="ECO:0000313" key="3">
    <source>
        <dbReference type="Proteomes" id="UP000663193"/>
    </source>
</evidence>
<dbReference type="VEuPathDB" id="FungiDB:JI435_164600"/>
<accession>A0A7U2F8Z7</accession>
<evidence type="ECO:0000256" key="1">
    <source>
        <dbReference type="SAM" id="Phobius"/>
    </source>
</evidence>
<dbReference type="OrthoDB" id="3537171at2759"/>
<dbReference type="AlphaFoldDB" id="A0A7U2F8Z7"/>
<protein>
    <submittedName>
        <fullName evidence="2">Uncharacterized protein</fullName>
    </submittedName>
</protein>